<dbReference type="InterPro" id="IPR050271">
    <property type="entry name" value="UDP-glycosyltransferase"/>
</dbReference>
<name>A0A7R8YWM3_HERIL</name>
<evidence type="ECO:0000256" key="1">
    <source>
        <dbReference type="ARBA" id="ARBA00009995"/>
    </source>
</evidence>
<dbReference type="OMA" id="ITEMYLA"/>
<dbReference type="PANTHER" id="PTHR48043">
    <property type="entry name" value="EG:EG0003.4 PROTEIN-RELATED"/>
    <property type="match status" value="1"/>
</dbReference>
<reference evidence="5 6" key="1">
    <citation type="submission" date="2020-11" db="EMBL/GenBank/DDBJ databases">
        <authorList>
            <person name="Wallbank WR R."/>
            <person name="Pardo Diaz C."/>
            <person name="Kozak K."/>
            <person name="Martin S."/>
            <person name="Jiggins C."/>
            <person name="Moest M."/>
            <person name="Warren A I."/>
            <person name="Generalovic N T."/>
            <person name="Byers J.R.P. K."/>
            <person name="Montejo-Kovacevich G."/>
            <person name="Yen C E."/>
        </authorList>
    </citation>
    <scope>NUCLEOTIDE SEQUENCE [LARGE SCALE GENOMIC DNA]</scope>
</reference>
<keyword evidence="2" id="KW-0328">Glycosyltransferase</keyword>
<protein>
    <recommendedName>
        <fullName evidence="7">UDP-glucuronosyltransferase</fullName>
    </recommendedName>
</protein>
<keyword evidence="4" id="KW-1133">Transmembrane helix</keyword>
<keyword evidence="3" id="KW-0808">Transferase</keyword>
<dbReference type="CDD" id="cd03784">
    <property type="entry name" value="GT1_Gtf-like"/>
    <property type="match status" value="1"/>
</dbReference>
<dbReference type="FunFam" id="3.40.50.2000:FF:000050">
    <property type="entry name" value="UDP-glucuronosyltransferase"/>
    <property type="match status" value="1"/>
</dbReference>
<sequence>MIEERKGLMDELKKMSVVMDVTMNISEASLVDLINSDLLNEEPFDLVVLGYFFNNFFMGIAAHFKSPLVIIDTHKPMLWTNLMIGNPSGISYVPNGLSEETQPLSFFGRVRNALFYILEVAYTTFYIRRMNNIYEKYFPGDEYPSLSDMSKNVSLIFQTSHFSEGIIRPQVPALIPIGGIQAKPKPDPLPKDLATILDSAAKHGVIYFSFGTNAQSSDRNSDIMRKIFNVFSALKQNVIWKWETNEHPGNASNIFYGKWLPQDDILAHPNLRLFVSHCGLGSVVESKYHGVPVLAIPLFADQFGSAKTMVDAGFAVQVNYQELTEESFGEALKEILENPSYRERIQKFSRLYRDRPMSPRDTTVYWLEYVIRHRGAKHIQSPVVYMSAFEYYGLDVIGFSLVIIYIVIKILSICFCTVLCTCRKSKGGKTDKKKKDYHKLFIYSHLLPGIYCLYIYIGYLFI</sequence>
<organism evidence="5 6">
    <name type="scientific">Hermetia illucens</name>
    <name type="common">Black soldier fly</name>
    <dbReference type="NCBI Taxonomy" id="343691"/>
    <lineage>
        <taxon>Eukaryota</taxon>
        <taxon>Metazoa</taxon>
        <taxon>Ecdysozoa</taxon>
        <taxon>Arthropoda</taxon>
        <taxon>Hexapoda</taxon>
        <taxon>Insecta</taxon>
        <taxon>Pterygota</taxon>
        <taxon>Neoptera</taxon>
        <taxon>Endopterygota</taxon>
        <taxon>Diptera</taxon>
        <taxon>Brachycera</taxon>
        <taxon>Stratiomyomorpha</taxon>
        <taxon>Stratiomyidae</taxon>
        <taxon>Hermetiinae</taxon>
        <taxon>Hermetia</taxon>
    </lineage>
</organism>
<gene>
    <name evidence="5" type="ORF">HERILL_LOCUS10204</name>
</gene>
<keyword evidence="4" id="KW-0472">Membrane</keyword>
<evidence type="ECO:0008006" key="7">
    <source>
        <dbReference type="Google" id="ProtNLM"/>
    </source>
</evidence>
<dbReference type="Pfam" id="PF00201">
    <property type="entry name" value="UDPGT"/>
    <property type="match status" value="1"/>
</dbReference>
<dbReference type="InParanoid" id="A0A7R8YWM3"/>
<dbReference type="OrthoDB" id="5835829at2759"/>
<feature type="transmembrane region" description="Helical" evidence="4">
    <location>
        <begin position="396"/>
        <end position="420"/>
    </location>
</feature>
<dbReference type="EMBL" id="LR899012">
    <property type="protein sequence ID" value="CAD7087500.1"/>
    <property type="molecule type" value="Genomic_DNA"/>
</dbReference>
<accession>A0A7R8YWM3</accession>
<dbReference type="Gene3D" id="3.40.50.2000">
    <property type="entry name" value="Glycogen Phosphorylase B"/>
    <property type="match status" value="1"/>
</dbReference>
<evidence type="ECO:0000256" key="2">
    <source>
        <dbReference type="ARBA" id="ARBA00022676"/>
    </source>
</evidence>
<feature type="transmembrane region" description="Helical" evidence="4">
    <location>
        <begin position="440"/>
        <end position="461"/>
    </location>
</feature>
<dbReference type="Proteomes" id="UP000594454">
    <property type="component" value="Chromosome 4"/>
</dbReference>
<dbReference type="AlphaFoldDB" id="A0A7R8YWM3"/>
<comment type="similarity">
    <text evidence="1">Belongs to the UDP-glycosyltransferase family.</text>
</comment>
<keyword evidence="6" id="KW-1185">Reference proteome</keyword>
<dbReference type="GO" id="GO:0008194">
    <property type="term" value="F:UDP-glycosyltransferase activity"/>
    <property type="evidence" value="ECO:0007669"/>
    <property type="project" value="InterPro"/>
</dbReference>
<dbReference type="PANTHER" id="PTHR48043:SF159">
    <property type="entry name" value="EG:EG0003.4 PROTEIN-RELATED"/>
    <property type="match status" value="1"/>
</dbReference>
<evidence type="ECO:0000256" key="3">
    <source>
        <dbReference type="ARBA" id="ARBA00022679"/>
    </source>
</evidence>
<evidence type="ECO:0000256" key="4">
    <source>
        <dbReference type="SAM" id="Phobius"/>
    </source>
</evidence>
<dbReference type="SUPFAM" id="SSF53756">
    <property type="entry name" value="UDP-Glycosyltransferase/glycogen phosphorylase"/>
    <property type="match status" value="1"/>
</dbReference>
<evidence type="ECO:0000313" key="5">
    <source>
        <dbReference type="EMBL" id="CAD7087500.1"/>
    </source>
</evidence>
<proteinExistence type="inferred from homology"/>
<dbReference type="InterPro" id="IPR002213">
    <property type="entry name" value="UDP_glucos_trans"/>
</dbReference>
<keyword evidence="4" id="KW-0812">Transmembrane</keyword>
<evidence type="ECO:0000313" key="6">
    <source>
        <dbReference type="Proteomes" id="UP000594454"/>
    </source>
</evidence>